<evidence type="ECO:0000256" key="1">
    <source>
        <dbReference type="ARBA" id="ARBA00008078"/>
    </source>
</evidence>
<dbReference type="PANTHER" id="PTHR13070:SF0">
    <property type="entry name" value="TRNA-SPLICING ENDONUCLEASE SUBUNIT SEN34"/>
    <property type="match status" value="1"/>
</dbReference>
<keyword evidence="2 4" id="KW-0819">tRNA processing</keyword>
<feature type="domain" description="TSEN34 N-terminal" evidence="8">
    <location>
        <begin position="18"/>
        <end position="86"/>
    </location>
</feature>
<evidence type="ECO:0000256" key="6">
    <source>
        <dbReference type="SAM" id="MobiDB-lite"/>
    </source>
</evidence>
<feature type="active site" evidence="5">
    <location>
        <position position="295"/>
    </location>
</feature>
<dbReference type="Pfam" id="PF26577">
    <property type="entry name" value="TSEN34_N"/>
    <property type="match status" value="1"/>
</dbReference>
<feature type="compositionally biased region" description="Basic and acidic residues" evidence="6">
    <location>
        <begin position="108"/>
        <end position="121"/>
    </location>
</feature>
<reference evidence="9 10" key="1">
    <citation type="journal article" date="2012" name="Science">
        <title>The Paleozoic origin of enzymatic lignin decomposition reconstructed from 31 fungal genomes.</title>
        <authorList>
            <person name="Floudas D."/>
            <person name="Binder M."/>
            <person name="Riley R."/>
            <person name="Barry K."/>
            <person name="Blanchette R.A."/>
            <person name="Henrissat B."/>
            <person name="Martinez A.T."/>
            <person name="Otillar R."/>
            <person name="Spatafora J.W."/>
            <person name="Yadav J.S."/>
            <person name="Aerts A."/>
            <person name="Benoit I."/>
            <person name="Boyd A."/>
            <person name="Carlson A."/>
            <person name="Copeland A."/>
            <person name="Coutinho P.M."/>
            <person name="de Vries R.P."/>
            <person name="Ferreira P."/>
            <person name="Findley K."/>
            <person name="Foster B."/>
            <person name="Gaskell J."/>
            <person name="Glotzer D."/>
            <person name="Gorecki P."/>
            <person name="Heitman J."/>
            <person name="Hesse C."/>
            <person name="Hori C."/>
            <person name="Igarashi K."/>
            <person name="Jurgens J.A."/>
            <person name="Kallen N."/>
            <person name="Kersten P."/>
            <person name="Kohler A."/>
            <person name="Kuees U."/>
            <person name="Kumar T.K.A."/>
            <person name="Kuo A."/>
            <person name="LaButti K."/>
            <person name="Larrondo L.F."/>
            <person name="Lindquist E."/>
            <person name="Ling A."/>
            <person name="Lombard V."/>
            <person name="Lucas S."/>
            <person name="Lundell T."/>
            <person name="Martin R."/>
            <person name="McLaughlin D.J."/>
            <person name="Morgenstern I."/>
            <person name="Morin E."/>
            <person name="Murat C."/>
            <person name="Nagy L.G."/>
            <person name="Nolan M."/>
            <person name="Ohm R.A."/>
            <person name="Patyshakuliyeva A."/>
            <person name="Rokas A."/>
            <person name="Ruiz-Duenas F.J."/>
            <person name="Sabat G."/>
            <person name="Salamov A."/>
            <person name="Samejima M."/>
            <person name="Schmutz J."/>
            <person name="Slot J.C."/>
            <person name="St John F."/>
            <person name="Stenlid J."/>
            <person name="Sun H."/>
            <person name="Sun S."/>
            <person name="Syed K."/>
            <person name="Tsang A."/>
            <person name="Wiebenga A."/>
            <person name="Young D."/>
            <person name="Pisabarro A."/>
            <person name="Eastwood D.C."/>
            <person name="Martin F."/>
            <person name="Cullen D."/>
            <person name="Grigoriev I.V."/>
            <person name="Hibbett D.S."/>
        </authorList>
    </citation>
    <scope>NUCLEOTIDE SEQUENCE [LARGE SCALE GENOMIC DNA]</scope>
    <source>
        <strain evidence="9 10">DJM-731 SS1</strain>
    </source>
</reference>
<dbReference type="InterPro" id="IPR059049">
    <property type="entry name" value="TSEN34_N"/>
</dbReference>
<dbReference type="GO" id="GO:0000214">
    <property type="term" value="C:tRNA-intron endonuclease complex"/>
    <property type="evidence" value="ECO:0007669"/>
    <property type="project" value="UniProtKB-UniRule"/>
</dbReference>
<evidence type="ECO:0000256" key="2">
    <source>
        <dbReference type="ARBA" id="ARBA00022694"/>
    </source>
</evidence>
<dbReference type="InterPro" id="IPR016690">
    <property type="entry name" value="TSEN34"/>
</dbReference>
<evidence type="ECO:0000259" key="7">
    <source>
        <dbReference type="Pfam" id="PF01974"/>
    </source>
</evidence>
<comment type="similarity">
    <text evidence="1 4">Belongs to the tRNA-intron endonuclease family.</text>
</comment>
<dbReference type="AlphaFoldDB" id="M5G5D9"/>
<dbReference type="Pfam" id="PF01974">
    <property type="entry name" value="tRNA_int_endo"/>
    <property type="match status" value="1"/>
</dbReference>
<keyword evidence="3 4" id="KW-0456">Lyase</keyword>
<sequence length="320" mass="35627">MTTTTSTSVLTSTSIPPIPIYISNNQGLIWTIQDLAFLRTKHICSALVGTLPSATQQNVFLGLPGRLMPEEVVLLVDLGLAYLVDDPSSYPSPTRGQLEQWEDARQDDVGLQQEKKEEKERRPKRVLQGEALRKREERARRGLEGVKGKEGGEEVLQLGEEEDGEERRPPGAKEQPAPTLPNKSPPHWVSIPSSSFSLPWYAPHLHCTLHSALKANIFNYPSTPLERAKSASFRALWQAGYFLGSGLKFGGDWLVYPGDPLRYHSHFVASARGMRDPLHPMEIIAFGRLGTATKKAHLLCAWEESTGDVEFFSVEWANFG</sequence>
<feature type="active site" evidence="5">
    <location>
        <position position="264"/>
    </location>
</feature>
<dbReference type="Gene3D" id="3.40.1350.10">
    <property type="match status" value="1"/>
</dbReference>
<evidence type="ECO:0000259" key="8">
    <source>
        <dbReference type="Pfam" id="PF26577"/>
    </source>
</evidence>
<dbReference type="CDD" id="cd22363">
    <property type="entry name" value="tRNA-intron_lyase_C"/>
    <property type="match status" value="1"/>
</dbReference>
<gene>
    <name evidence="9" type="ORF">DACRYDRAFT_45876</name>
</gene>
<evidence type="ECO:0000256" key="4">
    <source>
        <dbReference type="PIRNR" id="PIRNR017250"/>
    </source>
</evidence>
<feature type="region of interest" description="Disordered" evidence="6">
    <location>
        <begin position="108"/>
        <end position="186"/>
    </location>
</feature>
<dbReference type="InterPro" id="IPR011856">
    <property type="entry name" value="tRNA_endonuc-like_dom_sf"/>
</dbReference>
<dbReference type="STRING" id="1858805.M5G5D9"/>
<dbReference type="PANTHER" id="PTHR13070">
    <property type="entry name" value="TRNA-SPLICING ENDONUCLEASE SUBUNIT SEN34-RELATED"/>
    <property type="match status" value="1"/>
</dbReference>
<evidence type="ECO:0000256" key="3">
    <source>
        <dbReference type="ARBA" id="ARBA00023239"/>
    </source>
</evidence>
<dbReference type="EC" id="4.6.1.16" evidence="4"/>
<dbReference type="PIRSF" id="PIRSF017250">
    <property type="entry name" value="tRNA_splic_SEN34"/>
    <property type="match status" value="1"/>
</dbReference>
<feature type="domain" description="tRNA intron endonuclease catalytic" evidence="7">
    <location>
        <begin position="231"/>
        <end position="310"/>
    </location>
</feature>
<evidence type="ECO:0000313" key="10">
    <source>
        <dbReference type="Proteomes" id="UP000030653"/>
    </source>
</evidence>
<dbReference type="GO" id="GO:0000213">
    <property type="term" value="F:tRNA-intron lyase activity"/>
    <property type="evidence" value="ECO:0007669"/>
    <property type="project" value="UniProtKB-UniRule"/>
</dbReference>
<name>M5G5D9_DACPD</name>
<dbReference type="HOGENOM" id="CLU_049366_0_0_1"/>
<dbReference type="InterPro" id="IPR006677">
    <property type="entry name" value="tRNA_intron_Endonuc_cat-like"/>
</dbReference>
<feature type="compositionally biased region" description="Basic and acidic residues" evidence="6">
    <location>
        <begin position="131"/>
        <end position="152"/>
    </location>
</feature>
<accession>M5G5D9</accession>
<dbReference type="GO" id="GO:0000379">
    <property type="term" value="P:tRNA-type intron splice site recognition and cleavage"/>
    <property type="evidence" value="ECO:0007669"/>
    <property type="project" value="UniProtKB-UniRule"/>
</dbReference>
<organism evidence="9 10">
    <name type="scientific">Dacryopinax primogenitus (strain DJM 731)</name>
    <name type="common">Brown rot fungus</name>
    <dbReference type="NCBI Taxonomy" id="1858805"/>
    <lineage>
        <taxon>Eukaryota</taxon>
        <taxon>Fungi</taxon>
        <taxon>Dikarya</taxon>
        <taxon>Basidiomycota</taxon>
        <taxon>Agaricomycotina</taxon>
        <taxon>Dacrymycetes</taxon>
        <taxon>Dacrymycetales</taxon>
        <taxon>Dacrymycetaceae</taxon>
        <taxon>Dacryopinax</taxon>
    </lineage>
</organism>
<dbReference type="EMBL" id="JH795856">
    <property type="protein sequence ID" value="EJU05471.1"/>
    <property type="molecule type" value="Genomic_DNA"/>
</dbReference>
<dbReference type="RefSeq" id="XP_040632365.1">
    <property type="nucleotide sequence ID" value="XM_040774667.1"/>
</dbReference>
<evidence type="ECO:0000313" key="9">
    <source>
        <dbReference type="EMBL" id="EJU05471.1"/>
    </source>
</evidence>
<dbReference type="SUPFAM" id="SSF53032">
    <property type="entry name" value="tRNA-intron endonuclease catalytic domain-like"/>
    <property type="match status" value="1"/>
</dbReference>
<evidence type="ECO:0000256" key="5">
    <source>
        <dbReference type="PIRSR" id="PIRSR017250-50"/>
    </source>
</evidence>
<proteinExistence type="inferred from homology"/>
<keyword evidence="10" id="KW-1185">Reference proteome</keyword>
<dbReference type="GO" id="GO:0003676">
    <property type="term" value="F:nucleic acid binding"/>
    <property type="evidence" value="ECO:0007669"/>
    <property type="project" value="InterPro"/>
</dbReference>
<dbReference type="Proteomes" id="UP000030653">
    <property type="component" value="Unassembled WGS sequence"/>
</dbReference>
<dbReference type="GeneID" id="63689729"/>
<comment type="function">
    <text evidence="4">Constitutes one of the two catalytic subunit of the tRNA-splicing endonuclease complex, a complex responsible for identification and cleavage of the splice sites in pre-tRNA. It cleaves pre-tRNA at the 5'- and 3'-splice sites to release the intron. The products are an intron and two tRNA half-molecules bearing 2',3'-cyclic phosphate and 5'-OH termini. There are no conserved sequences at the splice sites, but the intron is invariably located at the same site in the gene, placing the splice sites an invariant distance from the constant structural features of the tRNA body.</text>
</comment>
<dbReference type="OMA" id="RTFSLEW"/>
<feature type="active site" evidence="5">
    <location>
        <position position="256"/>
    </location>
</feature>
<dbReference type="InterPro" id="IPR036167">
    <property type="entry name" value="tRNA_intron_Endo_cat-like_sf"/>
</dbReference>
<dbReference type="OrthoDB" id="48041at2759"/>
<protein>
    <recommendedName>
        <fullName evidence="4">tRNA-splicing endonuclease subunit Sen34</fullName>
        <ecNumber evidence="4">4.6.1.16</ecNumber>
    </recommendedName>
</protein>